<feature type="region of interest" description="Disordered" evidence="2">
    <location>
        <begin position="481"/>
        <end position="503"/>
    </location>
</feature>
<name>A0A3M7KXN5_AUXPR</name>
<comment type="caution">
    <text evidence="3">The sequence shown here is derived from an EMBL/GenBank/DDBJ whole genome shotgun (WGS) entry which is preliminary data.</text>
</comment>
<feature type="region of interest" description="Disordered" evidence="2">
    <location>
        <begin position="557"/>
        <end position="766"/>
    </location>
</feature>
<feature type="compositionally biased region" description="Basic and acidic residues" evidence="2">
    <location>
        <begin position="731"/>
        <end position="741"/>
    </location>
</feature>
<evidence type="ECO:0000313" key="3">
    <source>
        <dbReference type="EMBL" id="RMZ53896.1"/>
    </source>
</evidence>
<feature type="region of interest" description="Disordered" evidence="2">
    <location>
        <begin position="453"/>
        <end position="472"/>
    </location>
</feature>
<dbReference type="EMBL" id="QOKY01000192">
    <property type="protein sequence ID" value="RMZ53896.1"/>
    <property type="molecule type" value="Genomic_DNA"/>
</dbReference>
<dbReference type="Gene3D" id="3.40.190.10">
    <property type="entry name" value="Periplasmic binding protein-like II"/>
    <property type="match status" value="1"/>
</dbReference>
<feature type="compositionally biased region" description="Basic and acidic residues" evidence="2">
    <location>
        <begin position="557"/>
        <end position="567"/>
    </location>
</feature>
<feature type="compositionally biased region" description="Basic and acidic residues" evidence="2">
    <location>
        <begin position="651"/>
        <end position="664"/>
    </location>
</feature>
<dbReference type="PANTHER" id="PTHR30222:SF17">
    <property type="entry name" value="SPERMIDINE_PUTRESCINE-BINDING PERIPLASMIC PROTEIN"/>
    <property type="match status" value="1"/>
</dbReference>
<gene>
    <name evidence="3" type="ORF">APUTEX25_005578</name>
</gene>
<feature type="compositionally biased region" description="Basic and acidic residues" evidence="2">
    <location>
        <begin position="481"/>
        <end position="502"/>
    </location>
</feature>
<dbReference type="SUPFAM" id="SSF53850">
    <property type="entry name" value="Periplasmic binding protein-like II"/>
    <property type="match status" value="1"/>
</dbReference>
<evidence type="ECO:0000256" key="1">
    <source>
        <dbReference type="ARBA" id="ARBA00022729"/>
    </source>
</evidence>
<protein>
    <submittedName>
        <fullName evidence="3">Uncharacterized protein</fullName>
    </submittedName>
</protein>
<organism evidence="3 4">
    <name type="scientific">Auxenochlorella protothecoides</name>
    <name type="common">Green microalga</name>
    <name type="synonym">Chlorella protothecoides</name>
    <dbReference type="NCBI Taxonomy" id="3075"/>
    <lineage>
        <taxon>Eukaryota</taxon>
        <taxon>Viridiplantae</taxon>
        <taxon>Chlorophyta</taxon>
        <taxon>core chlorophytes</taxon>
        <taxon>Trebouxiophyceae</taxon>
        <taxon>Chlorellales</taxon>
        <taxon>Chlorellaceae</taxon>
        <taxon>Auxenochlorella</taxon>
    </lineage>
</organism>
<feature type="compositionally biased region" description="Low complexity" evidence="2">
    <location>
        <begin position="665"/>
        <end position="682"/>
    </location>
</feature>
<evidence type="ECO:0000256" key="2">
    <source>
        <dbReference type="SAM" id="MobiDB-lite"/>
    </source>
</evidence>
<reference evidence="4" key="1">
    <citation type="journal article" date="2018" name="Algal Res.">
        <title>Characterization of plant carbon substrate utilization by Auxenochlorella protothecoides.</title>
        <authorList>
            <person name="Vogler B.W."/>
            <person name="Starkenburg S.R."/>
            <person name="Sudasinghe N."/>
            <person name="Schambach J.Y."/>
            <person name="Rollin J.A."/>
            <person name="Pattathil S."/>
            <person name="Barry A.N."/>
        </authorList>
    </citation>
    <scope>NUCLEOTIDE SEQUENCE [LARGE SCALE GENOMIC DNA]</scope>
    <source>
        <strain evidence="4">UTEX 25</strain>
    </source>
</reference>
<feature type="compositionally biased region" description="Low complexity" evidence="2">
    <location>
        <begin position="720"/>
        <end position="730"/>
    </location>
</feature>
<dbReference type="PANTHER" id="PTHR30222">
    <property type="entry name" value="SPERMIDINE/PUTRESCINE-BINDING PERIPLASMIC PROTEIN"/>
    <property type="match status" value="1"/>
</dbReference>
<evidence type="ECO:0000313" key="4">
    <source>
        <dbReference type="Proteomes" id="UP000279271"/>
    </source>
</evidence>
<proteinExistence type="predicted"/>
<dbReference type="Proteomes" id="UP000279271">
    <property type="component" value="Unassembled WGS sequence"/>
</dbReference>
<feature type="compositionally biased region" description="Low complexity" evidence="2">
    <location>
        <begin position="602"/>
        <end position="616"/>
    </location>
</feature>
<dbReference type="AlphaFoldDB" id="A0A3M7KXN5"/>
<keyword evidence="1" id="KW-0732">Signal</keyword>
<dbReference type="Pfam" id="PF13343">
    <property type="entry name" value="SBP_bac_6"/>
    <property type="match status" value="1"/>
</dbReference>
<sequence length="766" mass="81086">MVLRVLAPQTLVPGDWVSDFSAAMEGMGVVALKPMKGYKEVWDELAGTQAKGRKVSTNSLLSADWRRLVTRDDAGLQSPYGEVYACPSSWGTLLMASHGPRLRRKGLQPPRDWGDLLDPALGGRIALDDSPRVLLAAALGTSGLDPGATAADVARCGVRAGDLRARVRRLRAATRVFGKDGAHVRALEGGDVDVAVGWGDALVGTAQRSTGVVLSAPASGTLLWADLWAVPRGAQGGATDGQPSPLLPAWLELGLQPSRQRRPSVGAASPLLLPPLLGGGQAVPDCDLLSDNAEGASMAARHVLRPHQLPPTRVLQRSRFLTPLDPATEELFQECLVDMDQESVLAETRGTRRLPNSGSPMGSFFYDDLAAARGHLPLPARTFEPDAGSQISKAVLYKVRVAAEEGLLPDQDGLLSLAYFQKGVRPIVDQEAAQEASQYAVMTEAGALPGVEEAQAPPTADEPNDPSPDSGVALAHAQDLERRAQHEEAQRTRDAEAEEARRAWQASIDEVSADLAQAEAGAAAAEAEAAAAAERLEALTAAKHQLVLDLKKALKEEEAAKRAAAEREEGEMSVAAGAGLATQPLSPRSTAPPRPSRWSFQPSAAPAFPLGLGPPSVREPEPWGRAPPPPTSRALGWPAVGPGWGTPARPESSRPDLNRPDSSRPEPGWAAHGPPPAGMAYPIGTPEGAPPPAHEPHAARFRPPSPPHRLPTFEEREAMRQAQRAQQAPARGERPEEGEGHRGRRGGGLRHAWSGGGPPAPHHPRW</sequence>
<accession>A0A3M7KXN5</accession>